<evidence type="ECO:0000313" key="5">
    <source>
        <dbReference type="Proteomes" id="UP000736164"/>
    </source>
</evidence>
<organism evidence="4 5">
    <name type="scientific">Atractosteus spatula</name>
    <name type="common">Alligator gar</name>
    <name type="synonym">Lepisosteus spatula</name>
    <dbReference type="NCBI Taxonomy" id="7917"/>
    <lineage>
        <taxon>Eukaryota</taxon>
        <taxon>Metazoa</taxon>
        <taxon>Chordata</taxon>
        <taxon>Craniata</taxon>
        <taxon>Vertebrata</taxon>
        <taxon>Euteleostomi</taxon>
        <taxon>Actinopterygii</taxon>
        <taxon>Neopterygii</taxon>
        <taxon>Holostei</taxon>
        <taxon>Semionotiformes</taxon>
        <taxon>Lepisosteidae</taxon>
        <taxon>Atractosteus</taxon>
    </lineage>
</organism>
<comment type="caution">
    <text evidence="4">The sequence shown here is derived from an EMBL/GenBank/DDBJ whole genome shotgun (WGS) entry which is preliminary data.</text>
</comment>
<feature type="compositionally biased region" description="Polar residues" evidence="2">
    <location>
        <begin position="580"/>
        <end position="593"/>
    </location>
</feature>
<accession>A0A8J7P2Z1</accession>
<feature type="non-terminal residue" evidence="4">
    <location>
        <position position="714"/>
    </location>
</feature>
<sequence>MGTIPNPQRTVTVQMVSPLSVADHLGSKESCEKRDEEPKLKLNKAFSTPAEHRQGSVCLKQPDDGSTNKPLDCEKQSRVDISTPTASPNGAHKESEIIIAKELVCSGGSKNRCNSDIKEDNRGNNNNFRVLSTVHKEDISNASQTLMIISSKAGLQADNSTVKLQSPAKAFVESKAQGSSTEMTKNLHKCHDKADPTSPSMQDSCLKESLESKQVKGSNTGISTSKDKSLSEKSKELVDSDMTTSVQMHHPDTLGSKTQRSKMEASDVKKESGPGCADRDLKTLESFESASFENVPAFLPRDAARSGGQQGGLTLAQMAGQAARAHGALQGEETQNQQEHCKQFKEAGTMTVRAECSPVPMKKCQDVEVQAVASVQNRSAATSPYLFPPVLPHMFCSEMKEDSENLTVVYHNTSNQCVDSLSEKTKLEADLSQTVCQNKVHHSGSVLLHETGPGAKTKATGQYICSPKTELPALQPVYQINIETPSQTNLIPTLMVQNTEHAASQSLNQQEPGNNSQAVQKCKNSLSEKPSTTNHACQVAADIAAVPTQPGNSKCHANRTSSSCTQADPPHGEKTRRRSTASQAKSRNVQRTSKQSRKETEKNANQRKKACGQPKASKNIRDVVWDEQGMTWEVYGASLDPESLGFAIQSHLQCKIREHEKKIMSQTKGRRSVSSETSPGKKTKRRQQNVFRSVLQNVRRPNCCIRPPPSSVLD</sequence>
<feature type="compositionally biased region" description="Basic and acidic residues" evidence="2">
    <location>
        <begin position="225"/>
        <end position="238"/>
    </location>
</feature>
<evidence type="ECO:0000256" key="1">
    <source>
        <dbReference type="ARBA" id="ARBA00002358"/>
    </source>
</evidence>
<feature type="non-terminal residue" evidence="4">
    <location>
        <position position="1"/>
    </location>
</feature>
<feature type="compositionally biased region" description="Polar residues" evidence="2">
    <location>
        <begin position="664"/>
        <end position="680"/>
    </location>
</feature>
<dbReference type="PANTHER" id="PTHR15718:SF6">
    <property type="entry name" value="G PROTEIN-REGULATED INDUCER OF NEURITE OUTGROWTH 3"/>
    <property type="match status" value="1"/>
</dbReference>
<feature type="compositionally biased region" description="Basic and acidic residues" evidence="2">
    <location>
        <begin position="205"/>
        <end position="214"/>
    </location>
</feature>
<dbReference type="GO" id="GO:0005886">
    <property type="term" value="C:plasma membrane"/>
    <property type="evidence" value="ECO:0007669"/>
    <property type="project" value="TreeGrafter"/>
</dbReference>
<feature type="region of interest" description="Disordered" evidence="2">
    <location>
        <begin position="24"/>
        <end position="72"/>
    </location>
</feature>
<gene>
    <name evidence="4" type="primary">Gprin3</name>
    <name evidence="4" type="ORF">GTO95_0012760</name>
</gene>
<feature type="region of interest" description="Disordered" evidence="2">
    <location>
        <begin position="189"/>
        <end position="277"/>
    </location>
</feature>
<dbReference type="InterPro" id="IPR032745">
    <property type="entry name" value="GRIN_C"/>
</dbReference>
<dbReference type="AlphaFoldDB" id="A0A8J7P2Z1"/>
<feature type="compositionally biased region" description="Basic and acidic residues" evidence="2">
    <location>
        <begin position="261"/>
        <end position="277"/>
    </location>
</feature>
<dbReference type="InterPro" id="IPR026646">
    <property type="entry name" value="GPRIN2-like/GPRIN3"/>
</dbReference>
<feature type="region of interest" description="Disordered" evidence="2">
    <location>
        <begin position="548"/>
        <end position="618"/>
    </location>
</feature>
<dbReference type="Pfam" id="PF15235">
    <property type="entry name" value="GRIN_C"/>
    <property type="match status" value="1"/>
</dbReference>
<evidence type="ECO:0000256" key="2">
    <source>
        <dbReference type="SAM" id="MobiDB-lite"/>
    </source>
</evidence>
<dbReference type="Proteomes" id="UP000736164">
    <property type="component" value="Unassembled WGS sequence"/>
</dbReference>
<evidence type="ECO:0000259" key="3">
    <source>
        <dbReference type="Pfam" id="PF15235"/>
    </source>
</evidence>
<feature type="region of interest" description="Disordered" evidence="2">
    <location>
        <begin position="503"/>
        <end position="533"/>
    </location>
</feature>
<protein>
    <submittedName>
        <fullName evidence="4">GRIN3 protein</fullName>
    </submittedName>
</protein>
<evidence type="ECO:0000313" key="4">
    <source>
        <dbReference type="EMBL" id="MBN3324507.1"/>
    </source>
</evidence>
<proteinExistence type="predicted"/>
<dbReference type="PANTHER" id="PTHR15718">
    <property type="entry name" value="G PROTEIN-REGULATED INDUCER OF NEURITE OUTGROWTH C-TERMINAL DOMAIN-CONTAINING PROTEIN"/>
    <property type="match status" value="1"/>
</dbReference>
<reference evidence="4" key="1">
    <citation type="journal article" date="2021" name="Cell">
        <title>Tracing the genetic footprints of vertebrate landing in non-teleost ray-finned fishes.</title>
        <authorList>
            <person name="Bi X."/>
            <person name="Wang K."/>
            <person name="Yang L."/>
            <person name="Pan H."/>
            <person name="Jiang H."/>
            <person name="Wei Q."/>
            <person name="Fang M."/>
            <person name="Yu H."/>
            <person name="Zhu C."/>
            <person name="Cai Y."/>
            <person name="He Y."/>
            <person name="Gan X."/>
            <person name="Zeng H."/>
            <person name="Yu D."/>
            <person name="Zhu Y."/>
            <person name="Jiang H."/>
            <person name="Qiu Q."/>
            <person name="Yang H."/>
            <person name="Zhang Y.E."/>
            <person name="Wang W."/>
            <person name="Zhu M."/>
            <person name="He S."/>
            <person name="Zhang G."/>
        </authorList>
    </citation>
    <scope>NUCLEOTIDE SEQUENCE</scope>
    <source>
        <strain evidence="4">Allg_001</strain>
    </source>
</reference>
<keyword evidence="5" id="KW-1185">Reference proteome</keyword>
<feature type="compositionally biased region" description="Basic and acidic residues" evidence="2">
    <location>
        <begin position="25"/>
        <end position="40"/>
    </location>
</feature>
<comment type="function">
    <text evidence="1">May be involved in neurite outgrowth.</text>
</comment>
<feature type="domain" description="G protein-regulated inducer of neurite outgrowth C-terminal" evidence="3">
    <location>
        <begin position="586"/>
        <end position="709"/>
    </location>
</feature>
<dbReference type="EMBL" id="JAAWVO010070989">
    <property type="protein sequence ID" value="MBN3324507.1"/>
    <property type="molecule type" value="Genomic_DNA"/>
</dbReference>
<dbReference type="GO" id="GO:0031175">
    <property type="term" value="P:neuron projection development"/>
    <property type="evidence" value="ECO:0007669"/>
    <property type="project" value="TreeGrafter"/>
</dbReference>
<name>A0A8J7P2Z1_ATRSP</name>
<feature type="region of interest" description="Disordered" evidence="2">
    <location>
        <begin position="662"/>
        <end position="691"/>
    </location>
</feature>